<organism evidence="3 4">
    <name type="scientific">Dictyobacter kobayashii</name>
    <dbReference type="NCBI Taxonomy" id="2014872"/>
    <lineage>
        <taxon>Bacteria</taxon>
        <taxon>Bacillati</taxon>
        <taxon>Chloroflexota</taxon>
        <taxon>Ktedonobacteria</taxon>
        <taxon>Ktedonobacterales</taxon>
        <taxon>Dictyobacteraceae</taxon>
        <taxon>Dictyobacter</taxon>
    </lineage>
</organism>
<comment type="caution">
    <text evidence="3">The sequence shown here is derived from an EMBL/GenBank/DDBJ whole genome shotgun (WGS) entry which is preliminary data.</text>
</comment>
<dbReference type="EMBL" id="BIFS01000001">
    <property type="protein sequence ID" value="GCE18719.1"/>
    <property type="molecule type" value="Genomic_DNA"/>
</dbReference>
<keyword evidence="1" id="KW-1133">Transmembrane helix</keyword>
<proteinExistence type="predicted"/>
<evidence type="ECO:0000259" key="2">
    <source>
        <dbReference type="PROSITE" id="PS51352"/>
    </source>
</evidence>
<reference evidence="4" key="1">
    <citation type="submission" date="2018-12" db="EMBL/GenBank/DDBJ databases">
        <title>Tengunoibacter tsumagoiensis gen. nov., sp. nov., Dictyobacter kobayashii sp. nov., D. alpinus sp. nov., and D. joshuensis sp. nov. and description of Dictyobacteraceae fam. nov. within the order Ktedonobacterales isolated from Tengu-no-mugimeshi.</title>
        <authorList>
            <person name="Wang C.M."/>
            <person name="Zheng Y."/>
            <person name="Sakai Y."/>
            <person name="Toyoda A."/>
            <person name="Minakuchi Y."/>
            <person name="Abe K."/>
            <person name="Yokota A."/>
            <person name="Yabe S."/>
        </authorList>
    </citation>
    <scope>NUCLEOTIDE SEQUENCE [LARGE SCALE GENOMIC DNA]</scope>
    <source>
        <strain evidence="4">Uno11</strain>
    </source>
</reference>
<evidence type="ECO:0000256" key="1">
    <source>
        <dbReference type="SAM" id="Phobius"/>
    </source>
</evidence>
<evidence type="ECO:0000313" key="4">
    <source>
        <dbReference type="Proteomes" id="UP000287188"/>
    </source>
</evidence>
<dbReference type="GO" id="GO:0000398">
    <property type="term" value="P:mRNA splicing, via spliceosome"/>
    <property type="evidence" value="ECO:0007669"/>
    <property type="project" value="InterPro"/>
</dbReference>
<dbReference type="Gene3D" id="3.40.30.10">
    <property type="entry name" value="Glutaredoxin"/>
    <property type="match status" value="1"/>
</dbReference>
<keyword evidence="1" id="KW-0472">Membrane</keyword>
<dbReference type="InterPro" id="IPR013766">
    <property type="entry name" value="Thioredoxin_domain"/>
</dbReference>
<dbReference type="PROSITE" id="PS51352">
    <property type="entry name" value="THIOREDOXIN_2"/>
    <property type="match status" value="1"/>
</dbReference>
<evidence type="ECO:0000313" key="3">
    <source>
        <dbReference type="EMBL" id="GCE18719.1"/>
    </source>
</evidence>
<dbReference type="Pfam" id="PF02966">
    <property type="entry name" value="DIM1"/>
    <property type="match status" value="1"/>
</dbReference>
<dbReference type="RefSeq" id="WP_126550231.1">
    <property type="nucleotide sequence ID" value="NZ_BIFS01000001.1"/>
</dbReference>
<gene>
    <name evidence="3" type="ORF">KDK_25190</name>
</gene>
<sequence>MSDLVLRLAALVLIVVFVVVFVLAARRFVVEYRRHAHVPTTVEVFEPLPSIDVSASEDVVESTSHTPVAARVRILAFGSEDDRQCRILQAPVLRRVVEAKGNVVSVMNVDVASSPELAERYHVLTVPTTVLLDANGKTYAVNYGFTNAQSLIKQVDEILAMDSAQEALS</sequence>
<accession>A0A402AHZ6</accession>
<feature type="transmembrane region" description="Helical" evidence="1">
    <location>
        <begin position="6"/>
        <end position="25"/>
    </location>
</feature>
<dbReference type="OrthoDB" id="162305at2"/>
<dbReference type="InterPro" id="IPR036249">
    <property type="entry name" value="Thioredoxin-like_sf"/>
</dbReference>
<dbReference type="AlphaFoldDB" id="A0A402AHZ6"/>
<dbReference type="InterPro" id="IPR004123">
    <property type="entry name" value="Dim1"/>
</dbReference>
<dbReference type="CDD" id="cd02947">
    <property type="entry name" value="TRX_family"/>
    <property type="match status" value="1"/>
</dbReference>
<keyword evidence="4" id="KW-1185">Reference proteome</keyword>
<name>A0A402AHZ6_9CHLR</name>
<dbReference type="SUPFAM" id="SSF52833">
    <property type="entry name" value="Thioredoxin-like"/>
    <property type="match status" value="1"/>
</dbReference>
<feature type="domain" description="Thioredoxin" evidence="2">
    <location>
        <begin position="42"/>
        <end position="160"/>
    </location>
</feature>
<protein>
    <recommendedName>
        <fullName evidence="2">Thioredoxin domain-containing protein</fullName>
    </recommendedName>
</protein>
<keyword evidence="1" id="KW-0812">Transmembrane</keyword>
<dbReference type="Proteomes" id="UP000287188">
    <property type="component" value="Unassembled WGS sequence"/>
</dbReference>